<dbReference type="AlphaFoldDB" id="A0A420KHG1"/>
<comment type="caution">
    <text evidence="3">The sequence shown here is derived from an EMBL/GenBank/DDBJ whole genome shotgun (WGS) entry which is preliminary data.</text>
</comment>
<accession>A0A420KHG1</accession>
<evidence type="ECO:0000256" key="1">
    <source>
        <dbReference type="ARBA" id="ARBA00022729"/>
    </source>
</evidence>
<dbReference type="Pfam" id="PF04076">
    <property type="entry name" value="BOF"/>
    <property type="match status" value="1"/>
</dbReference>
<dbReference type="EMBL" id="NKDB02000001">
    <property type="protein sequence ID" value="RKJ99365.1"/>
    <property type="molecule type" value="Genomic_DNA"/>
</dbReference>
<evidence type="ECO:0000256" key="2">
    <source>
        <dbReference type="SAM" id="SignalP"/>
    </source>
</evidence>
<organism evidence="3 4">
    <name type="scientific">Alicycliphilus denitrificans</name>
    <dbReference type="NCBI Taxonomy" id="179636"/>
    <lineage>
        <taxon>Bacteria</taxon>
        <taxon>Pseudomonadati</taxon>
        <taxon>Pseudomonadota</taxon>
        <taxon>Betaproteobacteria</taxon>
        <taxon>Burkholderiales</taxon>
        <taxon>Comamonadaceae</taxon>
        <taxon>Alicycliphilus</taxon>
    </lineage>
</organism>
<dbReference type="InterPro" id="IPR005220">
    <property type="entry name" value="CarO-like"/>
</dbReference>
<evidence type="ECO:0000313" key="4">
    <source>
        <dbReference type="Proteomes" id="UP000216225"/>
    </source>
</evidence>
<dbReference type="PANTHER" id="PTHR36571:SF1">
    <property type="entry name" value="PROTEIN YGIW"/>
    <property type="match status" value="1"/>
</dbReference>
<proteinExistence type="predicted"/>
<dbReference type="RefSeq" id="WP_094436171.1">
    <property type="nucleotide sequence ID" value="NZ_NKDB02000001.1"/>
</dbReference>
<dbReference type="NCBIfam" id="NF033674">
    <property type="entry name" value="stress_OB_fold"/>
    <property type="match status" value="1"/>
</dbReference>
<gene>
    <name evidence="3" type="ORF">CE154_006375</name>
</gene>
<feature type="signal peptide" evidence="2">
    <location>
        <begin position="1"/>
        <end position="24"/>
    </location>
</feature>
<dbReference type="InterPro" id="IPR036700">
    <property type="entry name" value="BOBF_sf"/>
</dbReference>
<feature type="chain" id="PRO_5019581554" evidence="2">
    <location>
        <begin position="25"/>
        <end position="137"/>
    </location>
</feature>
<sequence length="137" mass="14806">MRHTVSTWTAATLLALGAATVAIAQPAGYTGPSNAPKAAVQGTYSGPSNVPLMTVKQLLDTGRDEQPARLQGRIVSFEGNERYTFEDATGRIIVEIDDEDFPAGQTVSAEQRVELVGEFDKGLRKTEFEVDRVILLP</sequence>
<protein>
    <submittedName>
        <fullName evidence="3">NirD/YgiW/YdeI family stress tolerance protein</fullName>
    </submittedName>
</protein>
<dbReference type="Proteomes" id="UP000216225">
    <property type="component" value="Unassembled WGS sequence"/>
</dbReference>
<dbReference type="PANTHER" id="PTHR36571">
    <property type="entry name" value="PROTEIN YGIW"/>
    <property type="match status" value="1"/>
</dbReference>
<dbReference type="Gene3D" id="2.40.50.200">
    <property type="entry name" value="Bacterial OB-fold"/>
    <property type="match status" value="1"/>
</dbReference>
<keyword evidence="1 2" id="KW-0732">Signal</keyword>
<name>A0A420KHG1_9BURK</name>
<dbReference type="SUPFAM" id="SSF101756">
    <property type="entry name" value="Hypothetical protein YgiW"/>
    <property type="match status" value="1"/>
</dbReference>
<reference evidence="3 4" key="1">
    <citation type="submission" date="2018-09" db="EMBL/GenBank/DDBJ databases">
        <title>Genome comparison of Alicycliphilus sp. BQ1, a polyurethanolytic bacterium, with its closest phylogenetic relatives Alicycliphilus denitrificans BC and K601, unable to attack polyurethane.</title>
        <authorList>
            <person name="Loza-Tavera H."/>
            <person name="Lozano L."/>
            <person name="Cevallos M."/>
            <person name="Maya-Lucas O."/>
            <person name="Garcia-Mena J."/>
            <person name="Hernandez J."/>
        </authorList>
    </citation>
    <scope>NUCLEOTIDE SEQUENCE [LARGE SCALE GENOMIC DNA]</scope>
    <source>
        <strain evidence="3 4">BQ1</strain>
    </source>
</reference>
<evidence type="ECO:0000313" key="3">
    <source>
        <dbReference type="EMBL" id="RKJ99365.1"/>
    </source>
</evidence>